<dbReference type="EMBL" id="CP019948">
    <property type="protein sequence ID" value="ARN83761.1"/>
    <property type="molecule type" value="Genomic_DNA"/>
</dbReference>
<dbReference type="RefSeq" id="WP_085773810.1">
    <property type="nucleotide sequence ID" value="NZ_AP027149.1"/>
</dbReference>
<dbReference type="Proteomes" id="UP000193978">
    <property type="component" value="Chromosome"/>
</dbReference>
<proteinExistence type="predicted"/>
<dbReference type="GO" id="GO:0016787">
    <property type="term" value="F:hydrolase activity"/>
    <property type="evidence" value="ECO:0007669"/>
    <property type="project" value="InterPro"/>
</dbReference>
<feature type="domain" description="Hydantoinase A/oxoprolinase" evidence="1">
    <location>
        <begin position="58"/>
        <end position="275"/>
    </location>
</feature>
<reference evidence="2 3" key="1">
    <citation type="submission" date="2017-02" db="EMBL/GenBank/DDBJ databases">
        <authorList>
            <person name="Peterson S.W."/>
        </authorList>
    </citation>
    <scope>NUCLEOTIDE SEQUENCE [LARGE SCALE GENOMIC DNA]</scope>
    <source>
        <strain evidence="2 3">S285</strain>
    </source>
</reference>
<dbReference type="Gene3D" id="3.30.420.190">
    <property type="entry name" value="conserved archaeal protein q6m145"/>
    <property type="match status" value="1"/>
</dbReference>
<organism evidence="2 3">
    <name type="scientific">Methylocystis bryophila</name>
    <dbReference type="NCBI Taxonomy" id="655015"/>
    <lineage>
        <taxon>Bacteria</taxon>
        <taxon>Pseudomonadati</taxon>
        <taxon>Pseudomonadota</taxon>
        <taxon>Alphaproteobacteria</taxon>
        <taxon>Hyphomicrobiales</taxon>
        <taxon>Methylocystaceae</taxon>
        <taxon>Methylocystis</taxon>
    </lineage>
</organism>
<accession>A0A1W6N1X7</accession>
<dbReference type="Gene3D" id="3.30.420.40">
    <property type="match status" value="1"/>
</dbReference>
<dbReference type="InterPro" id="IPR002821">
    <property type="entry name" value="Hydantoinase_A"/>
</dbReference>
<evidence type="ECO:0000313" key="2">
    <source>
        <dbReference type="EMBL" id="ARN83761.1"/>
    </source>
</evidence>
<dbReference type="NCBIfam" id="TIGR03123">
    <property type="entry name" value="one_C_unchar_1"/>
    <property type="match status" value="1"/>
</dbReference>
<evidence type="ECO:0000259" key="1">
    <source>
        <dbReference type="Pfam" id="PF01968"/>
    </source>
</evidence>
<evidence type="ECO:0000313" key="3">
    <source>
        <dbReference type="Proteomes" id="UP000193978"/>
    </source>
</evidence>
<dbReference type="Pfam" id="PF01968">
    <property type="entry name" value="Hydantoinase_A"/>
    <property type="match status" value="1"/>
</dbReference>
<dbReference type="OrthoDB" id="1792672at2"/>
<sequence length="352" mass="36906">MSAIIGWDIGGAHVKAARAEGGVVVAAAQIPCAPHLGLAELEAALRAMRDRMGAADRHAVTMTAELSDAFADRRRGVISIAAIFSHELSPDALFYAGARGFVEKQDVAIAAGSIASANWRAPAELLAREMETALLIDMGSTTTDLTLVRDGRVMGQGEDDASRLALGELVYAGLLRGDPAAGLSLAPIDGRWAALMDERFATMADVRRLTGDLSPETDALPAVDGRSKSPDDTRARLARLVGRDVESGTPQQWDALARFFARAQLRRIEDAIALAASREPAALSAPIVGAGIGRGVIADFAKREGRGYRDFSEFLPVAPAATAASADFAPACAVALLAKPQRAGASRVEQRG</sequence>
<protein>
    <submittedName>
        <fullName evidence="2">H4MPT-linked C1 transfer pathway protein</fullName>
    </submittedName>
</protein>
<keyword evidence="3" id="KW-1185">Reference proteome</keyword>
<dbReference type="SUPFAM" id="SSF53067">
    <property type="entry name" value="Actin-like ATPase domain"/>
    <property type="match status" value="1"/>
</dbReference>
<dbReference type="STRING" id="655015.B1812_17880"/>
<dbReference type="KEGG" id="mbry:B1812_17880"/>
<dbReference type="AlphaFoldDB" id="A0A1W6N1X7"/>
<name>A0A1W6N1X7_9HYPH</name>
<dbReference type="InterPro" id="IPR002756">
    <property type="entry name" value="MfnF"/>
</dbReference>
<gene>
    <name evidence="2" type="ORF">B1812_17880</name>
</gene>
<dbReference type="InterPro" id="IPR043129">
    <property type="entry name" value="ATPase_NBD"/>
</dbReference>